<comment type="similarity">
    <text evidence="1">Belongs to the CdaR family.</text>
</comment>
<dbReference type="PANTHER" id="PTHR33744">
    <property type="entry name" value="CARBOHYDRATE DIACID REGULATOR"/>
    <property type="match status" value="1"/>
</dbReference>
<evidence type="ECO:0000259" key="2">
    <source>
        <dbReference type="Pfam" id="PF07905"/>
    </source>
</evidence>
<keyword evidence="6" id="KW-1185">Reference proteome</keyword>
<dbReference type="InterPro" id="IPR012914">
    <property type="entry name" value="PucR_dom"/>
</dbReference>
<dbReference type="RefSeq" id="WP_377867693.1">
    <property type="nucleotide sequence ID" value="NZ_JBHMAY010000001.1"/>
</dbReference>
<dbReference type="InterPro" id="IPR025736">
    <property type="entry name" value="PucR_C-HTH_dom"/>
</dbReference>
<protein>
    <submittedName>
        <fullName evidence="5">PucR family transcriptional regulator</fullName>
    </submittedName>
</protein>
<gene>
    <name evidence="5" type="ORF">ACFORO_05845</name>
</gene>
<dbReference type="Pfam" id="PF13556">
    <property type="entry name" value="HTH_30"/>
    <property type="match status" value="1"/>
</dbReference>
<dbReference type="PANTHER" id="PTHR33744:SF17">
    <property type="entry name" value="CONSERVED PROTEIN"/>
    <property type="match status" value="1"/>
</dbReference>
<dbReference type="Pfam" id="PF07905">
    <property type="entry name" value="PucR"/>
    <property type="match status" value="1"/>
</dbReference>
<feature type="domain" description="Purine catabolism PurC-like" evidence="2">
    <location>
        <begin position="5"/>
        <end position="121"/>
    </location>
</feature>
<feature type="domain" description="CdaR GGDEF-like" evidence="4">
    <location>
        <begin position="289"/>
        <end position="409"/>
    </location>
</feature>
<feature type="domain" description="PucR C-terminal helix-turn-helix" evidence="3">
    <location>
        <begin position="463"/>
        <end position="521"/>
    </location>
</feature>
<name>A0ABV7Q9M6_9PSEU</name>
<evidence type="ECO:0000313" key="6">
    <source>
        <dbReference type="Proteomes" id="UP001595764"/>
    </source>
</evidence>
<sequence length="522" mass="56550">MRIREVLRLPGLRLRCLAGETHLDRRIRWVLTSDVLDPRGYLSGGELVLTGLMWRRGPEDSDAFVAALAESDVACLAAGEAAYGGVPADLVRACVKHDVPLVEIPQGVSFSHVSGSVHQALIGDRQDDLAELLRRRRKLVTSVSRHGGLDALLALSADDPDVPFWLLTATGRVPAIAPSHPQGAEGETLAREFLTAREFPHRTRIRSGGRTADFSLFPVGDDIRPRVIGWFLACEGDYRTWSDGTRESMTELAALVSLERERREEVRRRENSQLELLVADTLAGNPGAPGELAGQLARMGLDDGPYAVVAGAVTPASAGAIARTVMVDLLVPFSDVPQSIVHATAVGTEAIAVIPLHKDIGALTDYIRSRAPLMSLGLDQRQLAIGISSAANGPEALPSALGEARRARKLAELQSGALRVVAAQEIDSFEQLLAAVPAEVLAAYRDRFLGPLLAYDSTHHGELVRTLEAFLETDCSWSRCASEVHIHVNTLRYRIQRIEALTGKSLTSLQGRLEFTLALRAR</sequence>
<accession>A0ABV7Q9M6</accession>
<evidence type="ECO:0000259" key="3">
    <source>
        <dbReference type="Pfam" id="PF13556"/>
    </source>
</evidence>
<dbReference type="Pfam" id="PF17853">
    <property type="entry name" value="GGDEF_2"/>
    <property type="match status" value="1"/>
</dbReference>
<dbReference type="InterPro" id="IPR051448">
    <property type="entry name" value="CdaR-like_regulators"/>
</dbReference>
<dbReference type="Gene3D" id="1.10.10.2840">
    <property type="entry name" value="PucR C-terminal helix-turn-helix domain"/>
    <property type="match status" value="1"/>
</dbReference>
<reference evidence="6" key="1">
    <citation type="journal article" date="2019" name="Int. J. Syst. Evol. Microbiol.">
        <title>The Global Catalogue of Microorganisms (GCM) 10K type strain sequencing project: providing services to taxonomists for standard genome sequencing and annotation.</title>
        <authorList>
            <consortium name="The Broad Institute Genomics Platform"/>
            <consortium name="The Broad Institute Genome Sequencing Center for Infectious Disease"/>
            <person name="Wu L."/>
            <person name="Ma J."/>
        </authorList>
    </citation>
    <scope>NUCLEOTIDE SEQUENCE [LARGE SCALE GENOMIC DNA]</scope>
    <source>
        <strain evidence="6">CGMCC 4.7682</strain>
    </source>
</reference>
<dbReference type="InterPro" id="IPR042070">
    <property type="entry name" value="PucR_C-HTH_sf"/>
</dbReference>
<evidence type="ECO:0000313" key="5">
    <source>
        <dbReference type="EMBL" id="MFC3509677.1"/>
    </source>
</evidence>
<dbReference type="EMBL" id="JBHRWI010000006">
    <property type="protein sequence ID" value="MFC3509677.1"/>
    <property type="molecule type" value="Genomic_DNA"/>
</dbReference>
<dbReference type="Proteomes" id="UP001595764">
    <property type="component" value="Unassembled WGS sequence"/>
</dbReference>
<organism evidence="5 6">
    <name type="scientific">Amycolatopsis halotolerans</name>
    <dbReference type="NCBI Taxonomy" id="330083"/>
    <lineage>
        <taxon>Bacteria</taxon>
        <taxon>Bacillati</taxon>
        <taxon>Actinomycetota</taxon>
        <taxon>Actinomycetes</taxon>
        <taxon>Pseudonocardiales</taxon>
        <taxon>Pseudonocardiaceae</taxon>
        <taxon>Amycolatopsis</taxon>
    </lineage>
</organism>
<evidence type="ECO:0000259" key="4">
    <source>
        <dbReference type="Pfam" id="PF17853"/>
    </source>
</evidence>
<evidence type="ECO:0000256" key="1">
    <source>
        <dbReference type="ARBA" id="ARBA00006754"/>
    </source>
</evidence>
<proteinExistence type="inferred from homology"/>
<dbReference type="InterPro" id="IPR041522">
    <property type="entry name" value="CdaR_GGDEF"/>
</dbReference>
<comment type="caution">
    <text evidence="5">The sequence shown here is derived from an EMBL/GenBank/DDBJ whole genome shotgun (WGS) entry which is preliminary data.</text>
</comment>